<sequence length="101" mass="11773">MSGGIVDRLYTSIFRVEKASIDGKYYAVRLGLDLEWNAFWSACGEIVTAEVCRLVYETLEVKNESEIWRRETADWNAVVSLVVRCRHCLASRRRLNRPQYL</sequence>
<dbReference type="Proteomes" id="UP001630127">
    <property type="component" value="Unassembled WGS sequence"/>
</dbReference>
<dbReference type="AlphaFoldDB" id="A0ABD2ZRM9"/>
<keyword evidence="2" id="KW-1185">Reference proteome</keyword>
<accession>A0ABD2ZRM9</accession>
<evidence type="ECO:0000313" key="2">
    <source>
        <dbReference type="Proteomes" id="UP001630127"/>
    </source>
</evidence>
<gene>
    <name evidence="1" type="ORF">ACH5RR_019241</name>
</gene>
<dbReference type="EMBL" id="JBJUIK010000008">
    <property type="protein sequence ID" value="KAL3521092.1"/>
    <property type="molecule type" value="Genomic_DNA"/>
</dbReference>
<comment type="caution">
    <text evidence="1">The sequence shown here is derived from an EMBL/GenBank/DDBJ whole genome shotgun (WGS) entry which is preliminary data.</text>
</comment>
<name>A0ABD2ZRM9_9GENT</name>
<proteinExistence type="predicted"/>
<evidence type="ECO:0000313" key="1">
    <source>
        <dbReference type="EMBL" id="KAL3521092.1"/>
    </source>
</evidence>
<protein>
    <submittedName>
        <fullName evidence="1">Uncharacterized protein</fullName>
    </submittedName>
</protein>
<organism evidence="1 2">
    <name type="scientific">Cinchona calisaya</name>
    <dbReference type="NCBI Taxonomy" id="153742"/>
    <lineage>
        <taxon>Eukaryota</taxon>
        <taxon>Viridiplantae</taxon>
        <taxon>Streptophyta</taxon>
        <taxon>Embryophyta</taxon>
        <taxon>Tracheophyta</taxon>
        <taxon>Spermatophyta</taxon>
        <taxon>Magnoliopsida</taxon>
        <taxon>eudicotyledons</taxon>
        <taxon>Gunneridae</taxon>
        <taxon>Pentapetalae</taxon>
        <taxon>asterids</taxon>
        <taxon>lamiids</taxon>
        <taxon>Gentianales</taxon>
        <taxon>Rubiaceae</taxon>
        <taxon>Cinchonoideae</taxon>
        <taxon>Cinchoneae</taxon>
        <taxon>Cinchona</taxon>
    </lineage>
</organism>
<reference evidence="1 2" key="1">
    <citation type="submission" date="2024-11" db="EMBL/GenBank/DDBJ databases">
        <title>A near-complete genome assembly of Cinchona calisaya.</title>
        <authorList>
            <person name="Lian D.C."/>
            <person name="Zhao X.W."/>
            <person name="Wei L."/>
        </authorList>
    </citation>
    <scope>NUCLEOTIDE SEQUENCE [LARGE SCALE GENOMIC DNA]</scope>
    <source>
        <tissue evidence="1">Nenye</tissue>
    </source>
</reference>